<feature type="binding site" evidence="15">
    <location>
        <begin position="10"/>
        <end position="17"/>
    </location>
    <ligand>
        <name>NADP(+)</name>
        <dbReference type="ChEBI" id="CHEBI:58349"/>
    </ligand>
</feature>
<name>A0AA96GEU5_9BACT</name>
<dbReference type="InterPro" id="IPR005106">
    <property type="entry name" value="Asp/hSer_DH_NAD-bd"/>
</dbReference>
<evidence type="ECO:0000256" key="14">
    <source>
        <dbReference type="PIRSR" id="PIRSR000098-1"/>
    </source>
</evidence>
<gene>
    <name evidence="19" type="ORF">PQG83_12415</name>
</gene>
<keyword evidence="12" id="KW-0520">NAD</keyword>
<dbReference type="GO" id="GO:0004412">
    <property type="term" value="F:homoserine dehydrogenase activity"/>
    <property type="evidence" value="ECO:0007669"/>
    <property type="project" value="UniProtKB-EC"/>
</dbReference>
<comment type="catalytic activity">
    <reaction evidence="16">
        <text>L-homoserine + NADP(+) = L-aspartate 4-semialdehyde + NADPH + H(+)</text>
        <dbReference type="Rhea" id="RHEA:15761"/>
        <dbReference type="ChEBI" id="CHEBI:15378"/>
        <dbReference type="ChEBI" id="CHEBI:57476"/>
        <dbReference type="ChEBI" id="CHEBI:57783"/>
        <dbReference type="ChEBI" id="CHEBI:58349"/>
        <dbReference type="ChEBI" id="CHEBI:537519"/>
        <dbReference type="EC" id="1.1.1.3"/>
    </reaction>
</comment>
<dbReference type="NCBIfam" id="NF004976">
    <property type="entry name" value="PRK06349.1"/>
    <property type="match status" value="1"/>
</dbReference>
<dbReference type="SUPFAM" id="SSF51735">
    <property type="entry name" value="NAD(P)-binding Rossmann-fold domains"/>
    <property type="match status" value="1"/>
</dbReference>
<dbReference type="GO" id="GO:0046872">
    <property type="term" value="F:metal ion binding"/>
    <property type="evidence" value="ECO:0007669"/>
    <property type="project" value="UniProtKB-KW"/>
</dbReference>
<dbReference type="FunFam" id="3.30.70.260:FF:000030">
    <property type="entry name" value="Homoserine dehydrogenase"/>
    <property type="match status" value="1"/>
</dbReference>
<keyword evidence="8 16" id="KW-0791">Threonine biosynthesis</keyword>
<dbReference type="SUPFAM" id="SSF55347">
    <property type="entry name" value="Glyceraldehyde-3-phosphate dehydrogenase-like, C-terminal domain"/>
    <property type="match status" value="1"/>
</dbReference>
<evidence type="ECO:0000256" key="15">
    <source>
        <dbReference type="PIRSR" id="PIRSR000098-2"/>
    </source>
</evidence>
<feature type="binding site" evidence="15">
    <location>
        <position position="191"/>
    </location>
    <ligand>
        <name>L-homoserine</name>
        <dbReference type="ChEBI" id="CHEBI:57476"/>
    </ligand>
</feature>
<dbReference type="InterPro" id="IPR001342">
    <property type="entry name" value="HDH_cat"/>
</dbReference>
<keyword evidence="13 16" id="KW-0486">Methionine biosynthesis</keyword>
<dbReference type="EC" id="1.1.1.3" evidence="5 16"/>
<dbReference type="Pfam" id="PF03447">
    <property type="entry name" value="NAD_binding_3"/>
    <property type="match status" value="1"/>
</dbReference>
<comment type="similarity">
    <text evidence="4 17">Belongs to the homoserine dehydrogenase family.</text>
</comment>
<dbReference type="GO" id="GO:0009088">
    <property type="term" value="P:threonine biosynthetic process"/>
    <property type="evidence" value="ECO:0007669"/>
    <property type="project" value="UniProtKB-KW"/>
</dbReference>
<feature type="active site" description="Proton donor" evidence="14">
    <location>
        <position position="206"/>
    </location>
</feature>
<evidence type="ECO:0000256" key="9">
    <source>
        <dbReference type="ARBA" id="ARBA00022723"/>
    </source>
</evidence>
<dbReference type="PIRSF" id="PIRSF000098">
    <property type="entry name" value="Homoser_dehydrog"/>
    <property type="match status" value="1"/>
</dbReference>
<feature type="domain" description="ACT" evidence="18">
    <location>
        <begin position="356"/>
        <end position="431"/>
    </location>
</feature>
<keyword evidence="20" id="KW-1185">Reference proteome</keyword>
<evidence type="ECO:0000256" key="11">
    <source>
        <dbReference type="ARBA" id="ARBA00023002"/>
    </source>
</evidence>
<dbReference type="CDD" id="cd04881">
    <property type="entry name" value="ACT_HSDH-Hom"/>
    <property type="match status" value="1"/>
</dbReference>
<evidence type="ECO:0000256" key="16">
    <source>
        <dbReference type="RuleBase" id="RU000579"/>
    </source>
</evidence>
<dbReference type="FunFam" id="3.30.360.10:FF:000005">
    <property type="entry name" value="Homoserine dehydrogenase"/>
    <property type="match status" value="1"/>
</dbReference>
<dbReference type="PROSITE" id="PS51671">
    <property type="entry name" value="ACT"/>
    <property type="match status" value="1"/>
</dbReference>
<dbReference type="SUPFAM" id="SSF55021">
    <property type="entry name" value="ACT-like"/>
    <property type="match status" value="1"/>
</dbReference>
<dbReference type="InterPro" id="IPR019811">
    <property type="entry name" value="HDH_CS"/>
</dbReference>
<dbReference type="KEGG" id="nneo:PQG83_12415"/>
<evidence type="ECO:0000256" key="7">
    <source>
        <dbReference type="ARBA" id="ARBA00022605"/>
    </source>
</evidence>
<dbReference type="EMBL" id="CP116968">
    <property type="protein sequence ID" value="WNM60563.1"/>
    <property type="molecule type" value="Genomic_DNA"/>
</dbReference>
<evidence type="ECO:0000256" key="13">
    <source>
        <dbReference type="ARBA" id="ARBA00023167"/>
    </source>
</evidence>
<dbReference type="InterPro" id="IPR036291">
    <property type="entry name" value="NAD(P)-bd_dom_sf"/>
</dbReference>
<organism evidence="19 20">
    <name type="scientific">Candidatus Nitrospira neomarina</name>
    <dbReference type="NCBI Taxonomy" id="3020899"/>
    <lineage>
        <taxon>Bacteria</taxon>
        <taxon>Pseudomonadati</taxon>
        <taxon>Nitrospirota</taxon>
        <taxon>Nitrospiria</taxon>
        <taxon>Nitrospirales</taxon>
        <taxon>Nitrospiraceae</taxon>
        <taxon>Nitrospira</taxon>
    </lineage>
</organism>
<evidence type="ECO:0000256" key="3">
    <source>
        <dbReference type="ARBA" id="ARBA00005062"/>
    </source>
</evidence>
<dbReference type="InterPro" id="IPR016204">
    <property type="entry name" value="HDH"/>
</dbReference>
<protein>
    <recommendedName>
        <fullName evidence="6 16">Homoserine dehydrogenase</fullName>
        <ecNumber evidence="5 16">1.1.1.3</ecNumber>
    </recommendedName>
</protein>
<dbReference type="InterPro" id="IPR045865">
    <property type="entry name" value="ACT-like_dom_sf"/>
</dbReference>
<dbReference type="InterPro" id="IPR002912">
    <property type="entry name" value="ACT_dom"/>
</dbReference>
<evidence type="ECO:0000259" key="18">
    <source>
        <dbReference type="PROSITE" id="PS51671"/>
    </source>
</evidence>
<reference evidence="19 20" key="1">
    <citation type="submission" date="2023-01" db="EMBL/GenBank/DDBJ databases">
        <title>Cultivation and genomic characterization of new, ubiquitous marine nitrite-oxidizing bacteria from the Nitrospirales.</title>
        <authorList>
            <person name="Mueller A.J."/>
            <person name="Daebeler A."/>
            <person name="Herbold C.W."/>
            <person name="Kirkegaard R.H."/>
            <person name="Daims H."/>
        </authorList>
    </citation>
    <scope>NUCLEOTIDE SEQUENCE [LARGE SCALE GENOMIC DNA]</scope>
    <source>
        <strain evidence="19 20">DK</strain>
    </source>
</reference>
<evidence type="ECO:0000256" key="17">
    <source>
        <dbReference type="RuleBase" id="RU004171"/>
    </source>
</evidence>
<proteinExistence type="inferred from homology"/>
<evidence type="ECO:0000256" key="5">
    <source>
        <dbReference type="ARBA" id="ARBA00013213"/>
    </source>
</evidence>
<dbReference type="PANTHER" id="PTHR43331">
    <property type="entry name" value="HOMOSERINE DEHYDROGENASE"/>
    <property type="match status" value="1"/>
</dbReference>
<comment type="pathway">
    <text evidence="3 16">Amino-acid biosynthesis; L-methionine biosynthesis via de novo pathway; L-homoserine from L-aspartate: step 3/3.</text>
</comment>
<sequence>MRKTIQVGLIGFGTVGTGVVKILQENVNLITKRVGVPVALVRIADLDVKTDRGVSVPQGVLTTDVRDILDDLAIDIVVELIGGYEPAKRFILQALERKKCVVTANKALLADHGEEIFEAAFKAGVDLGFEASVGGGIPIIRSLTEGLAANRILSITGIMNGTSNYILTRMTNEHRDFEEILQEAKREGYAEADPSLDVDGVDAAHKLAIMVNLAYGTPVPMGAIFTEGISRISTVDIEFARELGFTIKLLGIAKLQEHAIEARVHPALVPAGSPIAQVNGVYNAIHLVGDAVGDVVLYGKGAGSLPTASAVVGDIIDLARNRIAGVAGRVPVTSFQWESREPIAIRPMDEIESRYYLRCMVKDQTGVLSAISGILGQRGISISSVLQKGRKEGQTVPLVILTHRSVERAVQEALQEINALPMVSEPTTLLRMEGVE</sequence>
<dbReference type="Gene3D" id="3.30.70.260">
    <property type="match status" value="1"/>
</dbReference>
<comment type="cofactor">
    <cofactor evidence="1">
        <name>a metal cation</name>
        <dbReference type="ChEBI" id="CHEBI:25213"/>
    </cofactor>
</comment>
<dbReference type="GO" id="GO:0009086">
    <property type="term" value="P:methionine biosynthetic process"/>
    <property type="evidence" value="ECO:0007669"/>
    <property type="project" value="UniProtKB-KW"/>
</dbReference>
<dbReference type="AlphaFoldDB" id="A0AA96GEU5"/>
<comment type="pathway">
    <text evidence="2 16">Amino-acid biosynthesis; L-threonine biosynthesis; L-threonine from L-aspartate: step 3/5.</text>
</comment>
<accession>A0AA96GEU5</accession>
<evidence type="ECO:0000256" key="1">
    <source>
        <dbReference type="ARBA" id="ARBA00001920"/>
    </source>
</evidence>
<evidence type="ECO:0000256" key="2">
    <source>
        <dbReference type="ARBA" id="ARBA00005056"/>
    </source>
</evidence>
<evidence type="ECO:0000256" key="4">
    <source>
        <dbReference type="ARBA" id="ARBA00006753"/>
    </source>
</evidence>
<dbReference type="Gene3D" id="3.30.360.10">
    <property type="entry name" value="Dihydrodipicolinate Reductase, domain 2"/>
    <property type="match status" value="1"/>
</dbReference>
<evidence type="ECO:0000256" key="12">
    <source>
        <dbReference type="ARBA" id="ARBA00023027"/>
    </source>
</evidence>
<dbReference type="Gene3D" id="3.40.50.720">
    <property type="entry name" value="NAD(P)-binding Rossmann-like Domain"/>
    <property type="match status" value="1"/>
</dbReference>
<dbReference type="GO" id="GO:0050661">
    <property type="term" value="F:NADP binding"/>
    <property type="evidence" value="ECO:0007669"/>
    <property type="project" value="InterPro"/>
</dbReference>
<dbReference type="PROSITE" id="PS01042">
    <property type="entry name" value="HOMOSER_DHGENASE"/>
    <property type="match status" value="1"/>
</dbReference>
<keyword evidence="11 16" id="KW-0560">Oxidoreductase</keyword>
<evidence type="ECO:0000313" key="20">
    <source>
        <dbReference type="Proteomes" id="UP001302494"/>
    </source>
</evidence>
<dbReference type="PANTHER" id="PTHR43331:SF1">
    <property type="entry name" value="HOMOSERINE DEHYDROGENASE"/>
    <property type="match status" value="1"/>
</dbReference>
<dbReference type="Pfam" id="PF01842">
    <property type="entry name" value="ACT"/>
    <property type="match status" value="1"/>
</dbReference>
<evidence type="ECO:0000256" key="10">
    <source>
        <dbReference type="ARBA" id="ARBA00022857"/>
    </source>
</evidence>
<keyword evidence="9" id="KW-0479">Metal-binding</keyword>
<evidence type="ECO:0000256" key="6">
    <source>
        <dbReference type="ARBA" id="ARBA00013376"/>
    </source>
</evidence>
<dbReference type="RefSeq" id="WP_312741479.1">
    <property type="nucleotide sequence ID" value="NZ_CP116968.1"/>
</dbReference>
<keyword evidence="10 15" id="KW-0521">NADP</keyword>
<evidence type="ECO:0000256" key="8">
    <source>
        <dbReference type="ARBA" id="ARBA00022697"/>
    </source>
</evidence>
<dbReference type="Proteomes" id="UP001302494">
    <property type="component" value="Chromosome"/>
</dbReference>
<evidence type="ECO:0000313" key="19">
    <source>
        <dbReference type="EMBL" id="WNM60563.1"/>
    </source>
</evidence>
<feature type="binding site" evidence="15">
    <location>
        <position position="106"/>
    </location>
    <ligand>
        <name>NADPH</name>
        <dbReference type="ChEBI" id="CHEBI:57783"/>
    </ligand>
</feature>
<dbReference type="Pfam" id="PF00742">
    <property type="entry name" value="Homoserine_dh"/>
    <property type="match status" value="1"/>
</dbReference>
<dbReference type="FunFam" id="3.40.50.720:FF:000062">
    <property type="entry name" value="Homoserine dehydrogenase"/>
    <property type="match status" value="1"/>
</dbReference>
<keyword evidence="7 16" id="KW-0028">Amino-acid biosynthesis</keyword>